<evidence type="ECO:0000256" key="1">
    <source>
        <dbReference type="ARBA" id="ARBA00022441"/>
    </source>
</evidence>
<accession>A0A8H4AH58</accession>
<evidence type="ECO:0000313" key="3">
    <source>
        <dbReference type="EMBL" id="KAF0495060.1"/>
    </source>
</evidence>
<dbReference type="EMBL" id="WTPW01000611">
    <property type="protein sequence ID" value="KAF0495060.1"/>
    <property type="molecule type" value="Genomic_DNA"/>
</dbReference>
<gene>
    <name evidence="3" type="ORF">F8M41_021209</name>
</gene>
<comment type="caution">
    <text evidence="3">The sequence shown here is derived from an EMBL/GenBank/DDBJ whole genome shotgun (WGS) entry which is preliminary data.</text>
</comment>
<dbReference type="AlphaFoldDB" id="A0A8H4AH58"/>
<keyword evidence="4" id="KW-1185">Reference proteome</keyword>
<dbReference type="Proteomes" id="UP000439903">
    <property type="component" value="Unassembled WGS sequence"/>
</dbReference>
<dbReference type="SUPFAM" id="SSF117281">
    <property type="entry name" value="Kelch motif"/>
    <property type="match status" value="1"/>
</dbReference>
<evidence type="ECO:0000256" key="2">
    <source>
        <dbReference type="ARBA" id="ARBA00022737"/>
    </source>
</evidence>
<organism evidence="3 4">
    <name type="scientific">Gigaspora margarita</name>
    <dbReference type="NCBI Taxonomy" id="4874"/>
    <lineage>
        <taxon>Eukaryota</taxon>
        <taxon>Fungi</taxon>
        <taxon>Fungi incertae sedis</taxon>
        <taxon>Mucoromycota</taxon>
        <taxon>Glomeromycotina</taxon>
        <taxon>Glomeromycetes</taxon>
        <taxon>Diversisporales</taxon>
        <taxon>Gigasporaceae</taxon>
        <taxon>Gigaspora</taxon>
    </lineage>
</organism>
<sequence>MSALVGTRLYFFGGFSTILNVTNEVWYLDLSKSSLFDTAAPTWYKDVGMPIGNFDGTACVSTTNDSTVFIIGGRQTLSKIHYFLPLIHLSFNTRNEIQAVIDNKGRIFIFGGMSYFVNDSDNSPFIYYNDMNILDITTMSWSTLVISQAPSYSSYTATLLPTGLIVYIGGRDNLSGQRIPIRTFDTTSLIWSTKPANGSFIGSRVGHSAVLSQNGDIIIYGGSELEYSKEFLEYSQ</sequence>
<dbReference type="InterPro" id="IPR015915">
    <property type="entry name" value="Kelch-typ_b-propeller"/>
</dbReference>
<name>A0A8H4AH58_GIGMA</name>
<keyword evidence="1" id="KW-0880">Kelch repeat</keyword>
<proteinExistence type="predicted"/>
<dbReference type="Gene3D" id="2.120.10.80">
    <property type="entry name" value="Kelch-type beta propeller"/>
    <property type="match status" value="2"/>
</dbReference>
<protein>
    <submittedName>
        <fullName evidence="3">Galactose oxidase</fullName>
    </submittedName>
</protein>
<dbReference type="PANTHER" id="PTHR46093:SF18">
    <property type="entry name" value="FIBRONECTIN TYPE-III DOMAIN-CONTAINING PROTEIN"/>
    <property type="match status" value="1"/>
</dbReference>
<keyword evidence="2" id="KW-0677">Repeat</keyword>
<reference evidence="3 4" key="1">
    <citation type="journal article" date="2019" name="Environ. Microbiol.">
        <title>At the nexus of three kingdoms: the genome of the mycorrhizal fungus Gigaspora margarita provides insights into plant, endobacterial and fungal interactions.</title>
        <authorList>
            <person name="Venice F."/>
            <person name="Ghignone S."/>
            <person name="Salvioli di Fossalunga A."/>
            <person name="Amselem J."/>
            <person name="Novero M."/>
            <person name="Xianan X."/>
            <person name="Sedzielewska Toro K."/>
            <person name="Morin E."/>
            <person name="Lipzen A."/>
            <person name="Grigoriev I.V."/>
            <person name="Henrissat B."/>
            <person name="Martin F.M."/>
            <person name="Bonfante P."/>
        </authorList>
    </citation>
    <scope>NUCLEOTIDE SEQUENCE [LARGE SCALE GENOMIC DNA]</scope>
    <source>
        <strain evidence="3 4">BEG34</strain>
    </source>
</reference>
<dbReference type="OrthoDB" id="432528at2759"/>
<dbReference type="PANTHER" id="PTHR46093">
    <property type="entry name" value="ACYL-COA-BINDING DOMAIN-CONTAINING PROTEIN 5"/>
    <property type="match status" value="1"/>
</dbReference>
<evidence type="ECO:0000313" key="4">
    <source>
        <dbReference type="Proteomes" id="UP000439903"/>
    </source>
</evidence>